<dbReference type="Pfam" id="PF00501">
    <property type="entry name" value="AMP-binding"/>
    <property type="match status" value="1"/>
</dbReference>
<name>A0A2T6AW65_9RHOB</name>
<dbReference type="PANTHER" id="PTHR43767">
    <property type="entry name" value="LONG-CHAIN-FATTY-ACID--COA LIGASE"/>
    <property type="match status" value="1"/>
</dbReference>
<dbReference type="Gene3D" id="3.30.300.30">
    <property type="match status" value="1"/>
</dbReference>
<dbReference type="InterPro" id="IPR050237">
    <property type="entry name" value="ATP-dep_AMP-bd_enzyme"/>
</dbReference>
<dbReference type="SUPFAM" id="SSF56801">
    <property type="entry name" value="Acetyl-CoA synthetase-like"/>
    <property type="match status" value="1"/>
</dbReference>
<dbReference type="InterPro" id="IPR000873">
    <property type="entry name" value="AMP-dep_synth/lig_dom"/>
</dbReference>
<keyword evidence="6" id="KW-1185">Reference proteome</keyword>
<evidence type="ECO:0000256" key="2">
    <source>
        <dbReference type="ARBA" id="ARBA00022598"/>
    </source>
</evidence>
<dbReference type="Gene3D" id="2.30.38.10">
    <property type="entry name" value="Luciferase, Domain 3"/>
    <property type="match status" value="1"/>
</dbReference>
<evidence type="ECO:0000313" key="6">
    <source>
        <dbReference type="Proteomes" id="UP000244069"/>
    </source>
</evidence>
<dbReference type="InterPro" id="IPR045851">
    <property type="entry name" value="AMP-bd_C_sf"/>
</dbReference>
<evidence type="ECO:0000256" key="1">
    <source>
        <dbReference type="ARBA" id="ARBA00004924"/>
    </source>
</evidence>
<organism evidence="5 6">
    <name type="scientific">Allosediminivita pacifica</name>
    <dbReference type="NCBI Taxonomy" id="1267769"/>
    <lineage>
        <taxon>Bacteria</taxon>
        <taxon>Pseudomonadati</taxon>
        <taxon>Pseudomonadota</taxon>
        <taxon>Alphaproteobacteria</taxon>
        <taxon>Rhodobacterales</taxon>
        <taxon>Paracoccaceae</taxon>
        <taxon>Allosediminivita</taxon>
    </lineage>
</organism>
<evidence type="ECO:0000259" key="4">
    <source>
        <dbReference type="Pfam" id="PF13193"/>
    </source>
</evidence>
<evidence type="ECO:0000313" key="5">
    <source>
        <dbReference type="EMBL" id="PTX48058.1"/>
    </source>
</evidence>
<dbReference type="AlphaFoldDB" id="A0A2T6AW65"/>
<keyword evidence="2 5" id="KW-0436">Ligase</keyword>
<feature type="domain" description="AMP-dependent synthetase/ligase" evidence="3">
    <location>
        <begin position="32"/>
        <end position="394"/>
    </location>
</feature>
<comment type="pathway">
    <text evidence="1">Siderophore biosynthesis.</text>
</comment>
<dbReference type="RefSeq" id="WP_107975975.1">
    <property type="nucleotide sequence ID" value="NZ_BMEZ01000012.1"/>
</dbReference>
<sequence>MRPVEQTWPADLARDYMAKGYWRGETFPALLRARAAAHPERIAMKGGGASWSYGALLQRAERFGAGLLALGLRPGDRVLVQMGNVPEFVEAVFGLFLAGMLPVYALPAHRKVELSHLLRTSEAAGIITERKIGGFDHAALAGELAEELPDLRHVVVSEPGRAGEGLAHVAGDAAALPGDPDPQAVAFLQISGGSTGLSKLIPRTHDDYIYSLRESARICGLHGQSVYMAVLPVAHNFTMSSPGWLGVFYAGGRVVLCPDPRPETSFAMVRDEGVTITALVPPLALRWLEAAEAEAPELPTLEVLQVGGAKFLPGAARRVRPALGCRLQQVFGMAEGLVNYTRLDDPEEVIVSTQGRPISPDDEIRVVDDEDREVATGGSGHLLTRGPYTIRAYHAAPEANAKSFTAEGFYRTGDIVRRRESGHLEVLGRASDHINRAGEKISAEEIEDHLIAHPDVLDAVVVSVPDPRHGERTCAFVLPREGAAPEARVLRGFMRGRDIAAFKIPDEIRLVSDLGTTAVGKISRRELRAQLQAQASETEAT</sequence>
<dbReference type="PANTHER" id="PTHR43767:SF1">
    <property type="entry name" value="NONRIBOSOMAL PEPTIDE SYNTHASE PES1 (EUROFUNG)-RELATED"/>
    <property type="match status" value="1"/>
</dbReference>
<dbReference type="EMBL" id="QBKN01000010">
    <property type="protein sequence ID" value="PTX48058.1"/>
    <property type="molecule type" value="Genomic_DNA"/>
</dbReference>
<accession>A0A2T6AW65</accession>
<dbReference type="PROSITE" id="PS00455">
    <property type="entry name" value="AMP_BINDING"/>
    <property type="match status" value="1"/>
</dbReference>
<dbReference type="GO" id="GO:0016878">
    <property type="term" value="F:acid-thiol ligase activity"/>
    <property type="evidence" value="ECO:0007669"/>
    <property type="project" value="UniProtKB-ARBA"/>
</dbReference>
<evidence type="ECO:0000259" key="3">
    <source>
        <dbReference type="Pfam" id="PF00501"/>
    </source>
</evidence>
<feature type="domain" description="AMP-binding enzyme C-terminal" evidence="4">
    <location>
        <begin position="445"/>
        <end position="521"/>
    </location>
</feature>
<dbReference type="Pfam" id="PF13193">
    <property type="entry name" value="AMP-binding_C"/>
    <property type="match status" value="1"/>
</dbReference>
<dbReference type="FunFam" id="2.30.38.10:FF:000003">
    <property type="entry name" value="Vibriobactin-specific 2,3-dihydroxybenzoate-AMP ligase"/>
    <property type="match status" value="1"/>
</dbReference>
<proteinExistence type="predicted"/>
<dbReference type="InterPro" id="IPR020845">
    <property type="entry name" value="AMP-binding_CS"/>
</dbReference>
<dbReference type="OrthoDB" id="9803968at2"/>
<dbReference type="Proteomes" id="UP000244069">
    <property type="component" value="Unassembled WGS sequence"/>
</dbReference>
<protein>
    <submittedName>
        <fullName evidence="5">2,3-dihydroxybenzoate-AMP ligase</fullName>
    </submittedName>
</protein>
<reference evidence="5 6" key="1">
    <citation type="submission" date="2018-04" db="EMBL/GenBank/DDBJ databases">
        <title>Genomic Encyclopedia of Archaeal and Bacterial Type Strains, Phase II (KMG-II): from individual species to whole genera.</title>
        <authorList>
            <person name="Goeker M."/>
        </authorList>
    </citation>
    <scope>NUCLEOTIDE SEQUENCE [LARGE SCALE GENOMIC DNA]</scope>
    <source>
        <strain evidence="5 6">DSM 29329</strain>
    </source>
</reference>
<dbReference type="InterPro" id="IPR025110">
    <property type="entry name" value="AMP-bd_C"/>
</dbReference>
<gene>
    <name evidence="5" type="ORF">C8N44_11057</name>
</gene>
<comment type="caution">
    <text evidence="5">The sequence shown here is derived from an EMBL/GenBank/DDBJ whole genome shotgun (WGS) entry which is preliminary data.</text>
</comment>
<dbReference type="Gene3D" id="3.40.50.980">
    <property type="match status" value="2"/>
</dbReference>